<dbReference type="InterPro" id="IPR017297">
    <property type="entry name" value="Peptidase_S8A_DPH-A"/>
</dbReference>
<dbReference type="InterPro" id="IPR051048">
    <property type="entry name" value="Peptidase_S8/S53_subtilisin"/>
</dbReference>
<dbReference type="InterPro" id="IPR000209">
    <property type="entry name" value="Peptidase_S8/S53_dom"/>
</dbReference>
<dbReference type="PANTHER" id="PTHR43399">
    <property type="entry name" value="SUBTILISIN-RELATED"/>
    <property type="match status" value="1"/>
</dbReference>
<dbReference type="PROSITE" id="PS00137">
    <property type="entry name" value="SUBTILASE_HIS"/>
    <property type="match status" value="1"/>
</dbReference>
<feature type="active site" description="Charge relay system" evidence="5 6">
    <location>
        <position position="257"/>
    </location>
</feature>
<dbReference type="PROSITE" id="PS00138">
    <property type="entry name" value="SUBTILASE_SER"/>
    <property type="match status" value="1"/>
</dbReference>
<dbReference type="GO" id="GO:0004252">
    <property type="term" value="F:serine-type endopeptidase activity"/>
    <property type="evidence" value="ECO:0007669"/>
    <property type="project" value="UniProtKB-UniRule"/>
</dbReference>
<evidence type="ECO:0000259" key="8">
    <source>
        <dbReference type="Pfam" id="PF00082"/>
    </source>
</evidence>
<feature type="active site" description="Charge relay system" evidence="5 6">
    <location>
        <position position="469"/>
    </location>
</feature>
<dbReference type="KEGG" id="scad:DN051_02380"/>
<dbReference type="PANTHER" id="PTHR43399:SF4">
    <property type="entry name" value="CELL WALL-ASSOCIATED PROTEASE"/>
    <property type="match status" value="1"/>
</dbReference>
<dbReference type="InterPro" id="IPR015500">
    <property type="entry name" value="Peptidase_S8_subtilisin-rel"/>
</dbReference>
<feature type="region of interest" description="Disordered" evidence="7">
    <location>
        <begin position="419"/>
        <end position="460"/>
    </location>
</feature>
<keyword evidence="2 6" id="KW-0645">Protease</keyword>
<evidence type="ECO:0000313" key="10">
    <source>
        <dbReference type="Proteomes" id="UP000249616"/>
    </source>
</evidence>
<keyword evidence="10" id="KW-1185">Reference proteome</keyword>
<keyword evidence="3 6" id="KW-0378">Hydrolase</keyword>
<dbReference type="PRINTS" id="PR00723">
    <property type="entry name" value="SUBTILISIN"/>
</dbReference>
<evidence type="ECO:0000256" key="3">
    <source>
        <dbReference type="ARBA" id="ARBA00022801"/>
    </source>
</evidence>
<dbReference type="InterPro" id="IPR023828">
    <property type="entry name" value="Peptidase_S8_Ser-AS"/>
</dbReference>
<dbReference type="Proteomes" id="UP000249616">
    <property type="component" value="Chromosome"/>
</dbReference>
<dbReference type="PROSITE" id="PS51892">
    <property type="entry name" value="SUBTILASE"/>
    <property type="match status" value="1"/>
</dbReference>
<dbReference type="SUPFAM" id="SSF52743">
    <property type="entry name" value="Subtilisin-like"/>
    <property type="match status" value="1"/>
</dbReference>
<dbReference type="Pfam" id="PF00082">
    <property type="entry name" value="Peptidase_S8"/>
    <property type="match status" value="1"/>
</dbReference>
<dbReference type="GO" id="GO:0006508">
    <property type="term" value="P:proteolysis"/>
    <property type="evidence" value="ECO:0007669"/>
    <property type="project" value="UniProtKB-KW"/>
</dbReference>
<dbReference type="AlphaFoldDB" id="A0A2Z4IR72"/>
<accession>A0A2Z4IR72</accession>
<protein>
    <submittedName>
        <fullName evidence="9">Peptidase</fullName>
    </submittedName>
</protein>
<evidence type="ECO:0000256" key="2">
    <source>
        <dbReference type="ARBA" id="ARBA00022670"/>
    </source>
</evidence>
<name>A0A2Z4IR72_9ACTN</name>
<dbReference type="InterPro" id="IPR022398">
    <property type="entry name" value="Peptidase_S8_His-AS"/>
</dbReference>
<comment type="similarity">
    <text evidence="1 6">Belongs to the peptidase S8 family.</text>
</comment>
<feature type="domain" description="Peptidase S8/S53" evidence="8">
    <location>
        <begin position="248"/>
        <end position="515"/>
    </location>
</feature>
<proteinExistence type="inferred from homology"/>
<gene>
    <name evidence="9" type="ORF">DN051_02380</name>
</gene>
<organism evidence="9 10">
    <name type="scientific">Streptomyces cadmiisoli</name>
    <dbReference type="NCBI Taxonomy" id="2184053"/>
    <lineage>
        <taxon>Bacteria</taxon>
        <taxon>Bacillati</taxon>
        <taxon>Actinomycetota</taxon>
        <taxon>Actinomycetes</taxon>
        <taxon>Kitasatosporales</taxon>
        <taxon>Streptomycetaceae</taxon>
        <taxon>Streptomyces</taxon>
        <taxon>Streptomyces aurantiacus group</taxon>
    </lineage>
</organism>
<dbReference type="PIRSF" id="PIRSF037854">
    <property type="entry name" value="Dihydropyridine_esterase"/>
    <property type="match status" value="1"/>
</dbReference>
<dbReference type="Gene3D" id="3.40.50.200">
    <property type="entry name" value="Peptidase S8/S53 domain"/>
    <property type="match status" value="1"/>
</dbReference>
<evidence type="ECO:0000256" key="5">
    <source>
        <dbReference type="PIRSR" id="PIRSR615500-1"/>
    </source>
</evidence>
<dbReference type="EMBL" id="CP030073">
    <property type="protein sequence ID" value="AWW35651.1"/>
    <property type="molecule type" value="Genomic_DNA"/>
</dbReference>
<dbReference type="InterPro" id="IPR036852">
    <property type="entry name" value="Peptidase_S8/S53_dom_sf"/>
</dbReference>
<evidence type="ECO:0000256" key="7">
    <source>
        <dbReference type="SAM" id="MobiDB-lite"/>
    </source>
</evidence>
<evidence type="ECO:0000256" key="6">
    <source>
        <dbReference type="PROSITE-ProRule" id="PRU01240"/>
    </source>
</evidence>
<evidence type="ECO:0000256" key="4">
    <source>
        <dbReference type="ARBA" id="ARBA00022825"/>
    </source>
</evidence>
<evidence type="ECO:0000256" key="1">
    <source>
        <dbReference type="ARBA" id="ARBA00011073"/>
    </source>
</evidence>
<feature type="active site" description="Charge relay system" evidence="5 6">
    <location>
        <position position="289"/>
    </location>
</feature>
<reference evidence="9 10" key="1">
    <citation type="journal article" date="2019" name="Int. J. Syst. Evol. Microbiol.">
        <title>Streptomyces cadmiisoli sp. nov., a novel actinomycete isolated from cadmium-contaminated soil.</title>
        <authorList>
            <person name="Li K."/>
            <person name="Tang X."/>
            <person name="Zhao J."/>
            <person name="Guo Y."/>
            <person name="Tang Y."/>
            <person name="Gao J."/>
        </authorList>
    </citation>
    <scope>NUCLEOTIDE SEQUENCE [LARGE SCALE GENOMIC DNA]</scope>
    <source>
        <strain evidence="9 10">ZFG47</strain>
    </source>
</reference>
<keyword evidence="4 6" id="KW-0720">Serine protease</keyword>
<evidence type="ECO:0000313" key="9">
    <source>
        <dbReference type="EMBL" id="AWW35651.1"/>
    </source>
</evidence>
<sequence>MTRKTLPLESEDMGSRRTRAGAPLGALAMTVLLASTQLPGTAWATVPVEASDAVPARFSATVRDQVKTVTLITGDKVTAAVDGSVTGIERAKGREKAAFSVREIDGHHHVIPVDALPAVARGTLDRRLFDITQLLADGYDDASRADLPLIVTGPRGSLPDTGALRGAGARVSRELHSVAGVAVEADKEDGATFWDKVTEGADGGQGTARLTEATGVTRIWLDGKRRASLDRSVPQIGAPTAWEAGFDGEGVTVAVLDTGVDQTRPDLVGQEIAERNFTESADNADRYGHGTHVASTVAGTGAASGRGFKGVAPGARILDAKVLSDEGSGSDSGVIAGMEWAVAEGARIVNLSLGGTDTPGVDPLEQAVNRLSTDTNTLFVIAAGNDGGAGESTIGSPGSAESALTVGAVDKQDVLADFSSRGPRVGDSGVKPDLTAPGVGITAAVPPGSVLDTDDPSAEPGYESLDGTSMATPHVAGAAALLAQQHPDWSGRRIKAALTGSAEPGPYSAYQQGTGRTDLSRAIEQTVVTEGGPLSFGVQRWPHHDDEPVTKEVVYRNVGTRPVVLDLATEAVRSDGTPAPEGLFTVSPSRLTVPAGGEAKADVTADTRVTDATGSYGGAVTAVQADSAVSVRTAIGVEHEQESYDLTVRHIGDDGKPAGNGATMIEGRDSDLFATVSDAEDGEVTVRLPKGGYALTGFVGGEDVSPDPLSIVMAPAFELTEDTTVVVDARKAQHTRITVPDTEAVNHHAQLVVGYTVSGRSRPSVSLYNFTDFSGFKTGHLGPVAPENEAYAQYSGFWTRPAGSAPAGGTDVNYRLAWNRTGTLGAFTTSVQTKQLAKIDWTAGSPTAGATAQIAMAPEPPLDGPAADFSTPREHPLPRRTTEYVLANGVRWLTSVHTDGVSLLGDYAVYRPGRTYTERYNVGVFGPALPARPTDVEPGWNNAGAARRGNEIKVELPLFSDGQGHLAYRWGGPETTLHVDGQELTGSPTSFYGGVSYEVPAHDGRYDLVMEDTRDPQQHPVSTHVRAHWTFRSQHTPDNEWTRLPLSVVRFTPELSASATAKAGERFQVPFTVEGAATAQTIRKLAFEVSYDDGSTWAPAEAANGTHLSLVHPERPGSVSLRAKLTDSDGNTLTQTIDRAYHTVE</sequence>